<comment type="caution">
    <text evidence="1">The sequence shown here is derived from an EMBL/GenBank/DDBJ whole genome shotgun (WGS) entry which is preliminary data.</text>
</comment>
<evidence type="ECO:0000313" key="2">
    <source>
        <dbReference type="Proteomes" id="UP001206483"/>
    </source>
</evidence>
<sequence>MALTEGQLTSLAGFAEARADRLRSQPVGLGDMRRHLGSGEAVLLGDFPGAPVRFLDRWWRAADGCWEPLSEETRAVLNDDATRWALSVQAVQAVESAVRP</sequence>
<evidence type="ECO:0000313" key="1">
    <source>
        <dbReference type="EMBL" id="MCP2314082.1"/>
    </source>
</evidence>
<protein>
    <submittedName>
        <fullName evidence="1">Uncharacterized protein</fullName>
    </submittedName>
</protein>
<keyword evidence="2" id="KW-1185">Reference proteome</keyword>
<dbReference type="RefSeq" id="WP_253804428.1">
    <property type="nucleotide sequence ID" value="NZ_BAAAUB010000050.1"/>
</dbReference>
<reference evidence="1 2" key="1">
    <citation type="submission" date="2022-06" db="EMBL/GenBank/DDBJ databases">
        <title>Sequencing the genomes of 1000 actinobacteria strains.</title>
        <authorList>
            <person name="Klenk H.-P."/>
        </authorList>
    </citation>
    <scope>NUCLEOTIDE SEQUENCE [LARGE SCALE GENOMIC DNA]</scope>
    <source>
        <strain evidence="1 2">DSM 41656</strain>
    </source>
</reference>
<accession>A0ABT1J9E4</accession>
<gene>
    <name evidence="1" type="ORF">FHR36_007281</name>
</gene>
<dbReference type="Proteomes" id="UP001206483">
    <property type="component" value="Unassembled WGS sequence"/>
</dbReference>
<dbReference type="EMBL" id="JAMZDX010000008">
    <property type="protein sequence ID" value="MCP2314082.1"/>
    <property type="molecule type" value="Genomic_DNA"/>
</dbReference>
<name>A0ABT1J9E4_9ACTN</name>
<proteinExistence type="predicted"/>
<organism evidence="1 2">
    <name type="scientific">Kitasatospora paracochleata</name>
    <dbReference type="NCBI Taxonomy" id="58354"/>
    <lineage>
        <taxon>Bacteria</taxon>
        <taxon>Bacillati</taxon>
        <taxon>Actinomycetota</taxon>
        <taxon>Actinomycetes</taxon>
        <taxon>Kitasatosporales</taxon>
        <taxon>Streptomycetaceae</taxon>
        <taxon>Kitasatospora</taxon>
    </lineage>
</organism>